<evidence type="ECO:0000256" key="2">
    <source>
        <dbReference type="ARBA" id="ARBA00022695"/>
    </source>
</evidence>
<sequence length="295" mass="33547">MKPLGTIDLTLIFPNPSQCFRIKVELVVMDNCTSNHFILGNAYFLLIKLGKSPHKTRKGTKKNSASEYENFLEKCPFAYSELKALGHVVSGLSLGIDEYKVEEVLLKPIPQTKKEMQSFLGFAGYYRQPIKDFVKNWKLPFKIYIDACVGGLGAALQQTQIINYKPVEGPICFISRQIKQTEARYGESQIECLCLVWALEKLHYYLDGTVFDVITDCNDVKSLLNMKTPNRHMLRWKISIQEYREKMTIVHKSGNSHKKADGLSSWALANTPENPAWVPQEEHHIEGICVTDIGT</sequence>
<organism evidence="8 9">
    <name type="scientific">Austropuccinia psidii MF-1</name>
    <dbReference type="NCBI Taxonomy" id="1389203"/>
    <lineage>
        <taxon>Eukaryota</taxon>
        <taxon>Fungi</taxon>
        <taxon>Dikarya</taxon>
        <taxon>Basidiomycota</taxon>
        <taxon>Pucciniomycotina</taxon>
        <taxon>Pucciniomycetes</taxon>
        <taxon>Pucciniales</taxon>
        <taxon>Sphaerophragmiaceae</taxon>
        <taxon>Austropuccinia</taxon>
    </lineage>
</organism>
<dbReference type="EMBL" id="AVOT02071905">
    <property type="protein sequence ID" value="MBW0562050.1"/>
    <property type="molecule type" value="Genomic_DNA"/>
</dbReference>
<keyword evidence="1" id="KW-0808">Transferase</keyword>
<dbReference type="AlphaFoldDB" id="A0A9Q3JF26"/>
<keyword evidence="2" id="KW-0548">Nucleotidyltransferase</keyword>
<proteinExistence type="predicted"/>
<evidence type="ECO:0000256" key="6">
    <source>
        <dbReference type="ARBA" id="ARBA00022918"/>
    </source>
</evidence>
<dbReference type="Gene3D" id="3.30.70.270">
    <property type="match status" value="1"/>
</dbReference>
<dbReference type="InterPro" id="IPR041373">
    <property type="entry name" value="RT_RNaseH"/>
</dbReference>
<reference evidence="8" key="1">
    <citation type="submission" date="2021-03" db="EMBL/GenBank/DDBJ databases">
        <title>Draft genome sequence of rust myrtle Austropuccinia psidii MF-1, a brazilian biotype.</title>
        <authorList>
            <person name="Quecine M.C."/>
            <person name="Pachon D.M.R."/>
            <person name="Bonatelli M.L."/>
            <person name="Correr F.H."/>
            <person name="Franceschini L.M."/>
            <person name="Leite T.F."/>
            <person name="Margarido G.R.A."/>
            <person name="Almeida C.A."/>
            <person name="Ferrarezi J.A."/>
            <person name="Labate C.A."/>
        </authorList>
    </citation>
    <scope>NUCLEOTIDE SEQUENCE</scope>
    <source>
        <strain evidence="8">MF-1</strain>
    </source>
</reference>
<keyword evidence="3" id="KW-0540">Nuclease</keyword>
<comment type="caution">
    <text evidence="8">The sequence shown here is derived from an EMBL/GenBank/DDBJ whole genome shotgun (WGS) entry which is preliminary data.</text>
</comment>
<evidence type="ECO:0000259" key="7">
    <source>
        <dbReference type="Pfam" id="PF17917"/>
    </source>
</evidence>
<dbReference type="GO" id="GO:0003964">
    <property type="term" value="F:RNA-directed DNA polymerase activity"/>
    <property type="evidence" value="ECO:0007669"/>
    <property type="project" value="UniProtKB-KW"/>
</dbReference>
<dbReference type="OrthoDB" id="2208902at2759"/>
<evidence type="ECO:0000256" key="4">
    <source>
        <dbReference type="ARBA" id="ARBA00022759"/>
    </source>
</evidence>
<dbReference type="SUPFAM" id="SSF56672">
    <property type="entry name" value="DNA/RNA polymerases"/>
    <property type="match status" value="1"/>
</dbReference>
<evidence type="ECO:0000256" key="1">
    <source>
        <dbReference type="ARBA" id="ARBA00022679"/>
    </source>
</evidence>
<dbReference type="Pfam" id="PF17917">
    <property type="entry name" value="RT_RNaseH"/>
    <property type="match status" value="1"/>
</dbReference>
<dbReference type="Proteomes" id="UP000765509">
    <property type="component" value="Unassembled WGS sequence"/>
</dbReference>
<feature type="domain" description="Reverse transcriptase RNase H-like" evidence="7">
    <location>
        <begin position="138"/>
        <end position="243"/>
    </location>
</feature>
<dbReference type="PANTHER" id="PTHR34072">
    <property type="entry name" value="ENZYMATIC POLYPROTEIN-RELATED"/>
    <property type="match status" value="1"/>
</dbReference>
<dbReference type="InterPro" id="IPR043502">
    <property type="entry name" value="DNA/RNA_pol_sf"/>
</dbReference>
<keyword evidence="5" id="KW-0378">Hydrolase</keyword>
<dbReference type="InterPro" id="IPR043128">
    <property type="entry name" value="Rev_trsase/Diguanyl_cyclase"/>
</dbReference>
<accession>A0A9Q3JF26</accession>
<keyword evidence="6" id="KW-0695">RNA-directed DNA polymerase</keyword>
<keyword evidence="4" id="KW-0255">Endonuclease</keyword>
<evidence type="ECO:0000313" key="9">
    <source>
        <dbReference type="Proteomes" id="UP000765509"/>
    </source>
</evidence>
<dbReference type="GO" id="GO:0016787">
    <property type="term" value="F:hydrolase activity"/>
    <property type="evidence" value="ECO:0007669"/>
    <property type="project" value="UniProtKB-KW"/>
</dbReference>
<protein>
    <recommendedName>
        <fullName evidence="7">Reverse transcriptase RNase H-like domain-containing protein</fullName>
    </recommendedName>
</protein>
<gene>
    <name evidence="8" type="ORF">O181_101765</name>
</gene>
<name>A0A9Q3JF26_9BASI</name>
<evidence type="ECO:0000256" key="3">
    <source>
        <dbReference type="ARBA" id="ARBA00022722"/>
    </source>
</evidence>
<dbReference type="GO" id="GO:0004519">
    <property type="term" value="F:endonuclease activity"/>
    <property type="evidence" value="ECO:0007669"/>
    <property type="project" value="UniProtKB-KW"/>
</dbReference>
<evidence type="ECO:0000313" key="8">
    <source>
        <dbReference type="EMBL" id="MBW0562050.1"/>
    </source>
</evidence>
<evidence type="ECO:0000256" key="5">
    <source>
        <dbReference type="ARBA" id="ARBA00022801"/>
    </source>
</evidence>
<dbReference type="CDD" id="cd09274">
    <property type="entry name" value="RNase_HI_RT_Ty3"/>
    <property type="match status" value="1"/>
</dbReference>
<keyword evidence="9" id="KW-1185">Reference proteome</keyword>